<comment type="caution">
    <text evidence="2">The sequence shown here is derived from an EMBL/GenBank/DDBJ whole genome shotgun (WGS) entry which is preliminary data.</text>
</comment>
<accession>A0A179F2J5</accession>
<evidence type="ECO:0000313" key="3">
    <source>
        <dbReference type="Proteomes" id="UP000078397"/>
    </source>
</evidence>
<dbReference type="GO" id="GO:0016491">
    <property type="term" value="F:oxidoreductase activity"/>
    <property type="evidence" value="ECO:0007669"/>
    <property type="project" value="UniProtKB-KW"/>
</dbReference>
<dbReference type="EMBL" id="LSBJ02000002">
    <property type="protein sequence ID" value="OAQ59540.1"/>
    <property type="molecule type" value="Genomic_DNA"/>
</dbReference>
<dbReference type="PANTHER" id="PTHR47534">
    <property type="entry name" value="YALI0E05731P"/>
    <property type="match status" value="1"/>
</dbReference>
<dbReference type="RefSeq" id="XP_018137533.1">
    <property type="nucleotide sequence ID" value="XM_018283233.1"/>
</dbReference>
<name>A0A179F2J5_METCM</name>
<dbReference type="PANTHER" id="PTHR47534:SF3">
    <property type="entry name" value="ALCOHOL DEHYDROGENASE-LIKE C-TERMINAL DOMAIN-CONTAINING PROTEIN"/>
    <property type="match status" value="1"/>
</dbReference>
<dbReference type="InterPro" id="IPR036291">
    <property type="entry name" value="NAD(P)-bd_dom_sf"/>
</dbReference>
<evidence type="ECO:0000256" key="1">
    <source>
        <dbReference type="ARBA" id="ARBA00023002"/>
    </source>
</evidence>
<dbReference type="InterPro" id="IPR002347">
    <property type="entry name" value="SDR_fam"/>
</dbReference>
<reference evidence="2 3" key="1">
    <citation type="journal article" date="2016" name="PLoS Pathog.">
        <title>Biosynthesis of antibiotic leucinostatins in bio-control fungus Purpureocillium lilacinum and their inhibition on phytophthora revealed by genome mining.</title>
        <authorList>
            <person name="Wang G."/>
            <person name="Liu Z."/>
            <person name="Lin R."/>
            <person name="Li E."/>
            <person name="Mao Z."/>
            <person name="Ling J."/>
            <person name="Yang Y."/>
            <person name="Yin W.B."/>
            <person name="Xie B."/>
        </authorList>
    </citation>
    <scope>NUCLEOTIDE SEQUENCE [LARGE SCALE GENOMIC DNA]</scope>
    <source>
        <strain evidence="2">170</strain>
    </source>
</reference>
<protein>
    <submittedName>
        <fullName evidence="2">Short-chain dehydrogenases/reductase</fullName>
    </submittedName>
</protein>
<dbReference type="OrthoDB" id="2898509at2759"/>
<dbReference type="Gene3D" id="3.40.50.720">
    <property type="entry name" value="NAD(P)-binding Rossmann-like Domain"/>
    <property type="match status" value="1"/>
</dbReference>
<dbReference type="GeneID" id="28847227"/>
<dbReference type="InterPro" id="IPR052228">
    <property type="entry name" value="Sec_Metab_Biosynth_Oxidored"/>
</dbReference>
<dbReference type="Proteomes" id="UP000078397">
    <property type="component" value="Unassembled WGS sequence"/>
</dbReference>
<proteinExistence type="predicted"/>
<evidence type="ECO:0000313" key="2">
    <source>
        <dbReference type="EMBL" id="OAQ59540.1"/>
    </source>
</evidence>
<organism evidence="2 3">
    <name type="scientific">Pochonia chlamydosporia 170</name>
    <dbReference type="NCBI Taxonomy" id="1380566"/>
    <lineage>
        <taxon>Eukaryota</taxon>
        <taxon>Fungi</taxon>
        <taxon>Dikarya</taxon>
        <taxon>Ascomycota</taxon>
        <taxon>Pezizomycotina</taxon>
        <taxon>Sordariomycetes</taxon>
        <taxon>Hypocreomycetidae</taxon>
        <taxon>Hypocreales</taxon>
        <taxon>Clavicipitaceae</taxon>
        <taxon>Pochonia</taxon>
    </lineage>
</organism>
<keyword evidence="1" id="KW-0560">Oxidoreductase</keyword>
<dbReference type="KEGG" id="pchm:VFPPC_03774"/>
<keyword evidence="3" id="KW-1185">Reference proteome</keyword>
<dbReference type="STRING" id="1380566.A0A179F2J5"/>
<dbReference type="SUPFAM" id="SSF51735">
    <property type="entry name" value="NAD(P)-binding Rossmann-fold domains"/>
    <property type="match status" value="1"/>
</dbReference>
<gene>
    <name evidence="2" type="ORF">VFPPC_03774</name>
</gene>
<dbReference type="AlphaFoldDB" id="A0A179F2J5"/>
<sequence length="337" mass="36173">MVTITAAQASNTKIAATLPAGMVGVFVGGTGGIGEYTLKNFARHVKRPKIYIVGRSQNAADRIILECTKLNRDGEYIFIQSDVSLLNNVKRVCEEITSKEESINLLFQTQGGLQTEKTSEGLSKMYALPFASRILFTLALLPTIQNASGLRRVVSVFAAGYESHVNEENWAEHVTKQPLKARAHLASMITMAHNVLAQKAPDVSFVHNFPGGVKTSFGKGATGMMAVARMALAVFGPLLMKYRSPEESSVLQLYCATSAAFPPASGGAVGAALVENAAVSVGTDGKQGSGSYNVDENCERVAHSIEKLLIRAKEDGVEERLWAHVVGEIKQITGQVF</sequence>
<dbReference type="Pfam" id="PF00106">
    <property type="entry name" value="adh_short"/>
    <property type="match status" value="1"/>
</dbReference>